<protein>
    <submittedName>
        <fullName evidence="1">Uncharacterized protein</fullName>
    </submittedName>
</protein>
<reference evidence="1 2" key="1">
    <citation type="submission" date="2019-05" db="EMBL/GenBank/DDBJ databases">
        <title>Genome sequence of Klebsiella sp strain TOUT106.</title>
        <authorList>
            <person name="Rahi P."/>
            <person name="Chaudhari D."/>
        </authorList>
    </citation>
    <scope>NUCLEOTIDE SEQUENCE [LARGE SCALE GENOMIC DNA]</scope>
    <source>
        <strain evidence="1 2">TOUT106</strain>
    </source>
</reference>
<dbReference type="EMBL" id="VCHQ01000012">
    <property type="protein sequence ID" value="TLV18288.1"/>
    <property type="molecule type" value="Genomic_DNA"/>
</dbReference>
<gene>
    <name evidence="1" type="ORF">FE839_10360</name>
</gene>
<evidence type="ECO:0000313" key="2">
    <source>
        <dbReference type="Proteomes" id="UP000307430"/>
    </source>
</evidence>
<keyword evidence="2" id="KW-1185">Reference proteome</keyword>
<dbReference type="Proteomes" id="UP000307430">
    <property type="component" value="Unassembled WGS sequence"/>
</dbReference>
<name>A0A5R9LII7_9ENTR</name>
<organism evidence="1 2">
    <name type="scientific">Klebsiella indica</name>
    <dbReference type="NCBI Taxonomy" id="2582917"/>
    <lineage>
        <taxon>Bacteria</taxon>
        <taxon>Pseudomonadati</taxon>
        <taxon>Pseudomonadota</taxon>
        <taxon>Gammaproteobacteria</taxon>
        <taxon>Enterobacterales</taxon>
        <taxon>Enterobacteriaceae</taxon>
        <taxon>Klebsiella/Raoultella group</taxon>
        <taxon>Klebsiella</taxon>
    </lineage>
</organism>
<dbReference type="AlphaFoldDB" id="A0A5R9LII7"/>
<evidence type="ECO:0000313" key="1">
    <source>
        <dbReference type="EMBL" id="TLV18288.1"/>
    </source>
</evidence>
<dbReference type="RefSeq" id="WP_138360747.1">
    <property type="nucleotide sequence ID" value="NZ_JBCIVH010000005.1"/>
</dbReference>
<proteinExistence type="predicted"/>
<accession>A0A5R9LII7</accession>
<comment type="caution">
    <text evidence="1">The sequence shown here is derived from an EMBL/GenBank/DDBJ whole genome shotgun (WGS) entry which is preliminary data.</text>
</comment>
<sequence length="81" mass="9136">MKYFIEPGRTRKSINFIDNIIYSHSHDLNGNPLELKLSIMSQNGNSEMKAASGSEYQEEKNQLVRLSSGFPEVDFAASIKI</sequence>